<comment type="caution">
    <text evidence="1">The sequence shown here is derived from an EMBL/GenBank/DDBJ whole genome shotgun (WGS) entry which is preliminary data.</text>
</comment>
<keyword evidence="1" id="KW-0418">Kinase</keyword>
<dbReference type="InterPro" id="IPR027417">
    <property type="entry name" value="P-loop_NTPase"/>
</dbReference>
<dbReference type="SUPFAM" id="SSF52540">
    <property type="entry name" value="P-loop containing nucleoside triphosphate hydrolases"/>
    <property type="match status" value="1"/>
</dbReference>
<dbReference type="AlphaFoldDB" id="A0A644YGQ1"/>
<sequence length="195" mass="22432">MKIITISREFGAGGGEIGSKAAKELNWEYFNKEIILKAAADSSIDIYSLMEWDEKVPLSFGFTQSLFDFYNRPMSEKVFEAQKKVIIDIGQKGKCVITGRNANAILKEFDGCLNVFIHADFDWRLKRMKDKMPDFTEEQVAAEIHAIDKKRKKYCVFYTKTVFGMSDYYDICLDSSRLGIDECVEIIKDIANRKK</sequence>
<gene>
    <name evidence="1" type="primary">cmk_33</name>
    <name evidence="1" type="ORF">SDC9_74259</name>
</gene>
<dbReference type="Pfam" id="PF13189">
    <property type="entry name" value="Cytidylate_kin2"/>
    <property type="match status" value="1"/>
</dbReference>
<protein>
    <submittedName>
        <fullName evidence="1">Cytidylate kinase</fullName>
        <ecNumber evidence="1">2.7.4.25</ecNumber>
    </submittedName>
</protein>
<dbReference type="EC" id="2.7.4.25" evidence="1"/>
<keyword evidence="1" id="KW-0808">Transferase</keyword>
<accession>A0A644YGQ1</accession>
<evidence type="ECO:0000313" key="1">
    <source>
        <dbReference type="EMBL" id="MPM27745.1"/>
    </source>
</evidence>
<reference evidence="1" key="1">
    <citation type="submission" date="2019-08" db="EMBL/GenBank/DDBJ databases">
        <authorList>
            <person name="Kucharzyk K."/>
            <person name="Murdoch R.W."/>
            <person name="Higgins S."/>
            <person name="Loffler F."/>
        </authorList>
    </citation>
    <scope>NUCLEOTIDE SEQUENCE</scope>
</reference>
<organism evidence="1">
    <name type="scientific">bioreactor metagenome</name>
    <dbReference type="NCBI Taxonomy" id="1076179"/>
    <lineage>
        <taxon>unclassified sequences</taxon>
        <taxon>metagenomes</taxon>
        <taxon>ecological metagenomes</taxon>
    </lineage>
</organism>
<dbReference type="EMBL" id="VSSQ01005077">
    <property type="protein sequence ID" value="MPM27745.1"/>
    <property type="molecule type" value="Genomic_DNA"/>
</dbReference>
<proteinExistence type="predicted"/>
<name>A0A644YGQ1_9ZZZZ</name>
<dbReference type="GO" id="GO:0016301">
    <property type="term" value="F:kinase activity"/>
    <property type="evidence" value="ECO:0007669"/>
    <property type="project" value="UniProtKB-KW"/>
</dbReference>
<dbReference type="Gene3D" id="3.40.50.300">
    <property type="entry name" value="P-loop containing nucleotide triphosphate hydrolases"/>
    <property type="match status" value="1"/>
</dbReference>